<reference evidence="1" key="1">
    <citation type="submission" date="2022-11" db="EMBL/GenBank/DDBJ databases">
        <authorList>
            <person name="Petersen C."/>
        </authorList>
    </citation>
    <scope>NUCLEOTIDE SEQUENCE</scope>
    <source>
        <strain evidence="1">IBT 16849</strain>
    </source>
</reference>
<reference evidence="1" key="2">
    <citation type="journal article" date="2023" name="IMA Fungus">
        <title>Comparative genomic study of the Penicillium genus elucidates a diverse pangenome and 15 lateral gene transfer events.</title>
        <authorList>
            <person name="Petersen C."/>
            <person name="Sorensen T."/>
            <person name="Nielsen M.R."/>
            <person name="Sondergaard T.E."/>
            <person name="Sorensen J.L."/>
            <person name="Fitzpatrick D.A."/>
            <person name="Frisvad J.C."/>
            <person name="Nielsen K.L."/>
        </authorList>
    </citation>
    <scope>NUCLEOTIDE SEQUENCE</scope>
    <source>
        <strain evidence="1">IBT 16849</strain>
    </source>
</reference>
<dbReference type="InterPro" id="IPR050317">
    <property type="entry name" value="Plant_Fungal_Acyltransferase"/>
</dbReference>
<gene>
    <name evidence="1" type="ORF">N7472_008642</name>
</gene>
<sequence length="498" mass="55767">MSSPSQTTSSPSDTIIPFHFWDDVPHTRAIGINVTLRFDKVLDPERLRNSLTRLLELDNWRKLGARLRLDSAITKPIQNSGKLVYRLPPKFTKDRPGFILTTEKHDGSIKAHPLASQMPSSTENPKVSILDGMTKYSPLVRHKTAPTSIADWLETDLPQLVIHTVLFQDATLLTITFQHTLMDAMGLSSFLHAWTAVLSKRDIPPFLGFDEDIIEAHLETTAEKTMAGSIFGQISLLLFALVGWWEKFWFPRVEDRVLVIPGEYVRELRDKTLRELDDDETTNKDRDRPFVSESDILLAWLSILLVTAHNPNPNTPVQISNIFDIRSILALPSPGVYIGNAIMPSCADFHAREFGPWDHGPGLDCRLGSVALKIRYALETQRTKEQVLARTALRKKMLREMGCLPLVGHPGQLGISCTNWQRAGFFGVDFGGAGVGRGEGFVPCRPSYVNTAGPGPLDGNGPRNMVTVTGKDGMGNWWVQIIAREEVWGKIREWTSRM</sequence>
<dbReference type="EMBL" id="JAPQKP010000005">
    <property type="protein sequence ID" value="KAJ5189628.1"/>
    <property type="molecule type" value="Genomic_DNA"/>
</dbReference>
<evidence type="ECO:0000313" key="2">
    <source>
        <dbReference type="Proteomes" id="UP001150879"/>
    </source>
</evidence>
<protein>
    <submittedName>
        <fullName evidence="1">Transferase</fullName>
    </submittedName>
</protein>
<proteinExistence type="predicted"/>
<dbReference type="GO" id="GO:0016747">
    <property type="term" value="F:acyltransferase activity, transferring groups other than amino-acyl groups"/>
    <property type="evidence" value="ECO:0007669"/>
    <property type="project" value="TreeGrafter"/>
</dbReference>
<name>A0A9W9J2W9_9EURO</name>
<accession>A0A9W9J2W9</accession>
<comment type="caution">
    <text evidence="1">The sequence shown here is derived from an EMBL/GenBank/DDBJ whole genome shotgun (WGS) entry which is preliminary data.</text>
</comment>
<dbReference type="Proteomes" id="UP001150879">
    <property type="component" value="Unassembled WGS sequence"/>
</dbReference>
<dbReference type="PANTHER" id="PTHR31642">
    <property type="entry name" value="TRICHOTHECENE 3-O-ACETYLTRANSFERASE"/>
    <property type="match status" value="1"/>
</dbReference>
<dbReference type="AlphaFoldDB" id="A0A9W9J2W9"/>
<keyword evidence="1" id="KW-0808">Transferase</keyword>
<dbReference type="Gene3D" id="3.30.559.10">
    <property type="entry name" value="Chloramphenicol acetyltransferase-like domain"/>
    <property type="match status" value="2"/>
</dbReference>
<organism evidence="1 2">
    <name type="scientific">Penicillium cf. griseofulvum</name>
    <dbReference type="NCBI Taxonomy" id="2972120"/>
    <lineage>
        <taxon>Eukaryota</taxon>
        <taxon>Fungi</taxon>
        <taxon>Dikarya</taxon>
        <taxon>Ascomycota</taxon>
        <taxon>Pezizomycotina</taxon>
        <taxon>Eurotiomycetes</taxon>
        <taxon>Eurotiomycetidae</taxon>
        <taxon>Eurotiales</taxon>
        <taxon>Aspergillaceae</taxon>
        <taxon>Penicillium</taxon>
    </lineage>
</organism>
<dbReference type="OrthoDB" id="21502at2759"/>
<dbReference type="PANTHER" id="PTHR31642:SF294">
    <property type="entry name" value="ACETYLTRANSFERASE MATC1"/>
    <property type="match status" value="1"/>
</dbReference>
<dbReference type="InterPro" id="IPR023213">
    <property type="entry name" value="CAT-like_dom_sf"/>
</dbReference>
<evidence type="ECO:0000313" key="1">
    <source>
        <dbReference type="EMBL" id="KAJ5189628.1"/>
    </source>
</evidence>
<keyword evidence="2" id="KW-1185">Reference proteome</keyword>